<dbReference type="Pfam" id="PF01594">
    <property type="entry name" value="AI-2E_transport"/>
    <property type="match status" value="1"/>
</dbReference>
<evidence type="ECO:0000313" key="8">
    <source>
        <dbReference type="Proteomes" id="UP000000448"/>
    </source>
</evidence>
<dbReference type="RefSeq" id="WP_015901921.1">
    <property type="nucleotide sequence ID" value="NC_012115.1"/>
</dbReference>
<dbReference type="EMBL" id="CP001279">
    <property type="protein sequence ID" value="ACM92869.1"/>
    <property type="molecule type" value="Genomic_DNA"/>
</dbReference>
<evidence type="ECO:0000256" key="2">
    <source>
        <dbReference type="ARBA" id="ARBA00009773"/>
    </source>
</evidence>
<sequence length="332" mass="37190">MKFLTFLTIVVGYFVYLTYKPYLLDIAIASLMAIAFGKVSVLISNKIENKYLSSTVVTLIFALLIFGPILYFVVTAGKFISHIDIENIKNIIIKAQDLLQYLPQFVAEKAHEYINPDNIAQIYNTVAPIIGTLTAKSAVFIKDAFLIVIFFFFATLYGKEIMEFFKKVIPLEEKQLEKLFFGTSEVMSVVFYSTVFTAILEGILFGIIAKVYGFNFFFFTIMYAFSSLIPVIGGVIMWGPVSLYLYSIGNTTGAVVVALYSIIVISIIADTFIKPIIIEFVKKTFDADTELNSLLIFFSIVAGLSSFGLWGIIIGPAVTAMFISILRFYEKI</sequence>
<dbReference type="STRING" id="598659.NAMH_0684"/>
<comment type="similarity">
    <text evidence="2">Belongs to the autoinducer-2 exporter (AI-2E) (TC 2.A.86) family.</text>
</comment>
<protein>
    <submittedName>
        <fullName evidence="7">Acid membrane antigen A</fullName>
    </submittedName>
</protein>
<gene>
    <name evidence="7" type="ordered locus">NAMH_0684</name>
</gene>
<proteinExistence type="inferred from homology"/>
<accession>B9L8Y7</accession>
<evidence type="ECO:0000256" key="4">
    <source>
        <dbReference type="ARBA" id="ARBA00022989"/>
    </source>
</evidence>
<organism evidence="7 8">
    <name type="scientific">Nautilia profundicola (strain ATCC BAA-1463 / DSM 18972 / AmH)</name>
    <dbReference type="NCBI Taxonomy" id="598659"/>
    <lineage>
        <taxon>Bacteria</taxon>
        <taxon>Pseudomonadati</taxon>
        <taxon>Campylobacterota</taxon>
        <taxon>Epsilonproteobacteria</taxon>
        <taxon>Nautiliales</taxon>
        <taxon>Nautiliaceae</taxon>
        <taxon>Nautilia</taxon>
    </lineage>
</organism>
<evidence type="ECO:0000256" key="5">
    <source>
        <dbReference type="ARBA" id="ARBA00023136"/>
    </source>
</evidence>
<feature type="transmembrane region" description="Helical" evidence="6">
    <location>
        <begin position="55"/>
        <end position="74"/>
    </location>
</feature>
<evidence type="ECO:0000256" key="6">
    <source>
        <dbReference type="SAM" id="Phobius"/>
    </source>
</evidence>
<feature type="transmembrane region" description="Helical" evidence="6">
    <location>
        <begin position="251"/>
        <end position="273"/>
    </location>
</feature>
<keyword evidence="5 6" id="KW-0472">Membrane</keyword>
<reference evidence="7 8" key="1">
    <citation type="journal article" date="2009" name="PLoS Genet.">
        <title>Adaptations to submarine hydrothermal environments exemplified by the genome of Nautilia profundicola.</title>
        <authorList>
            <person name="Campbell B.J."/>
            <person name="Smith J.L."/>
            <person name="Hanson T.E."/>
            <person name="Klotz M.G."/>
            <person name="Stein L.Y."/>
            <person name="Lee C.K."/>
            <person name="Wu D."/>
            <person name="Robinson J.M."/>
            <person name="Khouri H.M."/>
            <person name="Eisen J.A."/>
            <person name="Cary S.C."/>
        </authorList>
    </citation>
    <scope>NUCLEOTIDE SEQUENCE [LARGE SCALE GENOMIC DNA]</scope>
    <source>
        <strain evidence="8">ATCC BAA-1463 / DSM 18972 / AmH</strain>
    </source>
</reference>
<dbReference type="AlphaFoldDB" id="B9L8Y7"/>
<comment type="subcellular location">
    <subcellularLocation>
        <location evidence="1">Membrane</location>
        <topology evidence="1">Multi-pass membrane protein</topology>
    </subcellularLocation>
</comment>
<evidence type="ECO:0000256" key="1">
    <source>
        <dbReference type="ARBA" id="ARBA00004141"/>
    </source>
</evidence>
<dbReference type="Proteomes" id="UP000000448">
    <property type="component" value="Chromosome"/>
</dbReference>
<dbReference type="eggNOG" id="COG0628">
    <property type="taxonomic scope" value="Bacteria"/>
</dbReference>
<feature type="transmembrane region" description="Helical" evidence="6">
    <location>
        <begin position="214"/>
        <end position="239"/>
    </location>
</feature>
<keyword evidence="8" id="KW-1185">Reference proteome</keyword>
<feature type="transmembrane region" description="Helical" evidence="6">
    <location>
        <begin position="139"/>
        <end position="158"/>
    </location>
</feature>
<dbReference type="KEGG" id="nam:NAMH_0684"/>
<dbReference type="PANTHER" id="PTHR21716">
    <property type="entry name" value="TRANSMEMBRANE PROTEIN"/>
    <property type="match status" value="1"/>
</dbReference>
<dbReference type="InterPro" id="IPR002549">
    <property type="entry name" value="AI-2E-like"/>
</dbReference>
<name>B9L8Y7_NAUPA</name>
<feature type="transmembrane region" description="Helical" evidence="6">
    <location>
        <begin position="22"/>
        <end position="43"/>
    </location>
</feature>
<dbReference type="GO" id="GO:0016020">
    <property type="term" value="C:membrane"/>
    <property type="evidence" value="ECO:0007669"/>
    <property type="project" value="UniProtKB-SubCell"/>
</dbReference>
<feature type="transmembrane region" description="Helical" evidence="6">
    <location>
        <begin position="179"/>
        <end position="208"/>
    </location>
</feature>
<evidence type="ECO:0000256" key="3">
    <source>
        <dbReference type="ARBA" id="ARBA00022692"/>
    </source>
</evidence>
<dbReference type="OrthoDB" id="5348369at2"/>
<evidence type="ECO:0000313" key="7">
    <source>
        <dbReference type="EMBL" id="ACM92869.1"/>
    </source>
</evidence>
<keyword evidence="3 6" id="KW-0812">Transmembrane</keyword>
<feature type="transmembrane region" description="Helical" evidence="6">
    <location>
        <begin position="293"/>
        <end position="326"/>
    </location>
</feature>
<dbReference type="HOGENOM" id="CLU_041771_4_0_7"/>
<keyword evidence="4 6" id="KW-1133">Transmembrane helix</keyword>
<dbReference type="PANTHER" id="PTHR21716:SF4">
    <property type="entry name" value="TRANSMEMBRANE PROTEIN 245"/>
    <property type="match status" value="1"/>
</dbReference>